<evidence type="ECO:0000313" key="3">
    <source>
        <dbReference type="Proteomes" id="UP001280121"/>
    </source>
</evidence>
<accession>A0AAD9XFW3</accession>
<organism evidence="2 3">
    <name type="scientific">Dipteronia dyeriana</name>
    <dbReference type="NCBI Taxonomy" id="168575"/>
    <lineage>
        <taxon>Eukaryota</taxon>
        <taxon>Viridiplantae</taxon>
        <taxon>Streptophyta</taxon>
        <taxon>Embryophyta</taxon>
        <taxon>Tracheophyta</taxon>
        <taxon>Spermatophyta</taxon>
        <taxon>Magnoliopsida</taxon>
        <taxon>eudicotyledons</taxon>
        <taxon>Gunneridae</taxon>
        <taxon>Pentapetalae</taxon>
        <taxon>rosids</taxon>
        <taxon>malvids</taxon>
        <taxon>Sapindales</taxon>
        <taxon>Sapindaceae</taxon>
        <taxon>Hippocastanoideae</taxon>
        <taxon>Acereae</taxon>
        <taxon>Dipteronia</taxon>
    </lineage>
</organism>
<feature type="domain" description="MULE transposase" evidence="1">
    <location>
        <begin position="17"/>
        <end position="90"/>
    </location>
</feature>
<dbReference type="InterPro" id="IPR018289">
    <property type="entry name" value="MULE_transposase_dom"/>
</dbReference>
<dbReference type="Pfam" id="PF10551">
    <property type="entry name" value="MULE"/>
    <property type="match status" value="1"/>
</dbReference>
<proteinExistence type="predicted"/>
<dbReference type="AlphaFoldDB" id="A0AAD9XFW3"/>
<dbReference type="Proteomes" id="UP001280121">
    <property type="component" value="Unassembled WGS sequence"/>
</dbReference>
<dbReference type="PANTHER" id="PTHR31973:SF185">
    <property type="entry name" value="TRANSPOSASE, MUDR, PLANT, MULE TRANSPOSASE DOMAIN-CONTAINING PROTEIN"/>
    <property type="match status" value="1"/>
</dbReference>
<dbReference type="PANTHER" id="PTHR31973">
    <property type="entry name" value="POLYPROTEIN, PUTATIVE-RELATED"/>
    <property type="match status" value="1"/>
</dbReference>
<comment type="caution">
    <text evidence="2">The sequence shown here is derived from an EMBL/GenBank/DDBJ whole genome shotgun (WGS) entry which is preliminary data.</text>
</comment>
<evidence type="ECO:0000313" key="2">
    <source>
        <dbReference type="EMBL" id="KAK2658623.1"/>
    </source>
</evidence>
<keyword evidence="3" id="KW-1185">Reference proteome</keyword>
<dbReference type="EMBL" id="JANJYI010000002">
    <property type="protein sequence ID" value="KAK2658623.1"/>
    <property type="molecule type" value="Genomic_DNA"/>
</dbReference>
<evidence type="ECO:0000259" key="1">
    <source>
        <dbReference type="Pfam" id="PF10551"/>
    </source>
</evidence>
<protein>
    <recommendedName>
        <fullName evidence="1">MULE transposase domain-containing protein</fullName>
    </recommendedName>
</protein>
<reference evidence="2" key="1">
    <citation type="journal article" date="2023" name="Plant J.">
        <title>Genome sequences and population genomics provide insights into the demographic history, inbreeding, and mutation load of two 'living fossil' tree species of Dipteronia.</title>
        <authorList>
            <person name="Feng Y."/>
            <person name="Comes H.P."/>
            <person name="Chen J."/>
            <person name="Zhu S."/>
            <person name="Lu R."/>
            <person name="Zhang X."/>
            <person name="Li P."/>
            <person name="Qiu J."/>
            <person name="Olsen K.M."/>
            <person name="Qiu Y."/>
        </authorList>
    </citation>
    <scope>NUCLEOTIDE SEQUENCE</scope>
    <source>
        <strain evidence="2">KIB01</strain>
    </source>
</reference>
<sequence length="141" mass="16239">MSLGASLRRFQRFLHPVIVVDGSHLKGRFGGTMFVATAQDRNEQVYLIAFGYGDLENNLSWEWFLDCLKGSLGHIDDLDVAVIINKAARAYIELGYNWHMEELRNLHPNAYDYVIDVGPYKWSYVHCPNRRYKVITTNAAE</sequence>
<name>A0AAD9XFW3_9ROSI</name>
<gene>
    <name evidence="2" type="ORF">Ddye_005156</name>
</gene>